<dbReference type="EMBL" id="MTSL01000141">
    <property type="protein sequence ID" value="PJF18133.1"/>
    <property type="molecule type" value="Genomic_DNA"/>
</dbReference>
<evidence type="ECO:0000256" key="5">
    <source>
        <dbReference type="ARBA" id="ARBA00023134"/>
    </source>
</evidence>
<dbReference type="GO" id="GO:0000055">
    <property type="term" value="P:ribosomal large subunit export from nucleus"/>
    <property type="evidence" value="ECO:0007669"/>
    <property type="project" value="EnsemblFungi"/>
</dbReference>
<protein>
    <recommendedName>
        <fullName evidence="3 7">Nucleolar GTP-binding protein 2</fullName>
    </recommendedName>
</protein>
<dbReference type="FunFam" id="3.40.50.300:FF:000559">
    <property type="entry name" value="Nuclear/nucleolar GTPase 2"/>
    <property type="match status" value="1"/>
</dbReference>
<gene>
    <name evidence="10" type="ORF">PSACC_02057</name>
</gene>
<evidence type="ECO:0000313" key="11">
    <source>
        <dbReference type="Proteomes" id="UP000240830"/>
    </source>
</evidence>
<evidence type="ECO:0000256" key="4">
    <source>
        <dbReference type="ARBA" id="ARBA00022741"/>
    </source>
</evidence>
<dbReference type="SUPFAM" id="SSF52540">
    <property type="entry name" value="P-loop containing nucleoside triphosphate hydrolases"/>
    <property type="match status" value="1"/>
</dbReference>
<dbReference type="GO" id="GO:0070180">
    <property type="term" value="F:large ribosomal subunit rRNA binding"/>
    <property type="evidence" value="ECO:0007669"/>
    <property type="project" value="EnsemblFungi"/>
</dbReference>
<evidence type="ECO:0000313" key="10">
    <source>
        <dbReference type="EMBL" id="PJF18133.1"/>
    </source>
</evidence>
<dbReference type="GO" id="GO:0005730">
    <property type="term" value="C:nucleolus"/>
    <property type="evidence" value="ECO:0007669"/>
    <property type="project" value="UniProtKB-SubCell"/>
</dbReference>
<dbReference type="InterPro" id="IPR023179">
    <property type="entry name" value="GTP-bd_ortho_bundle_sf"/>
</dbReference>
<name>A0A2H9TK59_9FUNG</name>
<sequence>MTKAKRAAAVKSKAKSAAPKSTERGSKVLKTGNLKLKGENFYHDKEKVQRLNLLRGGKPVRDRRGKIIKEAAFQSSDAPTARIQPDRRWFGNTRVVGQRQLEEFREELGAKKSDPYQVLLRQSKLPMSLLTDHTKEAKMHLLSSESFGYTFGKESQRKRPKLGVASLEELAQSVEETAEKGAEVAETDSFNANDAMRDPLFQKGQSKRIWNELYKVIDSSDVVVHVLDARDPLGTRCKNVETFIRKEAPHKHLLFLLNKCDLVPPTVTRKWVKHLSQDYPTLAFHASITNPFGKGTLIQLLRQYSGLHKDKKQISVGFIGYPNTGKSSIINTLRQKAVCPVAPVPGQTKVWQYVTLMKRIFLIDCPGVVPSATTDSETDIILKGVVRVEAVPNPEDHVQAVLERVKPEHVGRTYDIWKWEDATDFLVKLANKSGKLLKGGEPDISITARMVLQDWLRGRIPYFVPPPDNIEDDGDELDAESEVGLESEVDAEPEMGSEAEVGLGSEVGLESEVGTKPEMDNTSKVEDGSNADIENQQDSNNE</sequence>
<dbReference type="GO" id="GO:2000200">
    <property type="term" value="P:regulation of ribosomal subunit export from nucleus"/>
    <property type="evidence" value="ECO:0007669"/>
    <property type="project" value="EnsemblFungi"/>
</dbReference>
<dbReference type="FunFam" id="1.10.1580.10:FF:000001">
    <property type="entry name" value="Nucleolar GTP-binding protein 2"/>
    <property type="match status" value="1"/>
</dbReference>
<feature type="region of interest" description="Disordered" evidence="8">
    <location>
        <begin position="465"/>
        <end position="542"/>
    </location>
</feature>
<dbReference type="CDD" id="cd01858">
    <property type="entry name" value="NGP_1"/>
    <property type="match status" value="1"/>
</dbReference>
<proteinExistence type="inferred from homology"/>
<feature type="compositionally biased region" description="Basic and acidic residues" evidence="8">
    <location>
        <begin position="513"/>
        <end position="527"/>
    </location>
</feature>
<dbReference type="InterPro" id="IPR027417">
    <property type="entry name" value="P-loop_NTPase"/>
</dbReference>
<evidence type="ECO:0000259" key="9">
    <source>
        <dbReference type="PROSITE" id="PS51721"/>
    </source>
</evidence>
<comment type="subcellular location">
    <subcellularLocation>
        <location evidence="2 7">Nucleus</location>
        <location evidence="2 7">Nucleolus</location>
    </subcellularLocation>
</comment>
<evidence type="ECO:0000256" key="8">
    <source>
        <dbReference type="SAM" id="MobiDB-lite"/>
    </source>
</evidence>
<dbReference type="GO" id="GO:0005525">
    <property type="term" value="F:GTP binding"/>
    <property type="evidence" value="ECO:0007669"/>
    <property type="project" value="UniProtKB-KW"/>
</dbReference>
<organism evidence="10 11">
    <name type="scientific">Paramicrosporidium saccamoebae</name>
    <dbReference type="NCBI Taxonomy" id="1246581"/>
    <lineage>
        <taxon>Eukaryota</taxon>
        <taxon>Fungi</taxon>
        <taxon>Fungi incertae sedis</taxon>
        <taxon>Cryptomycota</taxon>
        <taxon>Cryptomycota incertae sedis</taxon>
        <taxon>Paramicrosporidium</taxon>
    </lineage>
</organism>
<dbReference type="Proteomes" id="UP000240830">
    <property type="component" value="Unassembled WGS sequence"/>
</dbReference>
<comment type="similarity">
    <text evidence="7">Belongs to the TRAFAC class YlqF/YawG GTPase family. NOG2 subfamily.</text>
</comment>
<dbReference type="InterPro" id="IPR024929">
    <property type="entry name" value="GNL2_CP_dom"/>
</dbReference>
<dbReference type="InterPro" id="IPR050755">
    <property type="entry name" value="TRAFAC_YlqF/YawG_RiboMat"/>
</dbReference>
<dbReference type="PROSITE" id="PS51721">
    <property type="entry name" value="G_CP"/>
    <property type="match status" value="1"/>
</dbReference>
<dbReference type="Pfam" id="PF08153">
    <property type="entry name" value="NGP1NT"/>
    <property type="match status" value="1"/>
</dbReference>
<keyword evidence="4 7" id="KW-0547">Nucleotide-binding</keyword>
<feature type="domain" description="CP-type G" evidence="9">
    <location>
        <begin position="210"/>
        <end position="371"/>
    </location>
</feature>
<comment type="function">
    <text evidence="1 7">GTPase that associates with pre-60S ribosomal subunits in the nucleolus and is required for their nuclear export and maturation.</text>
</comment>
<keyword evidence="5 7" id="KW-0342">GTP-binding</keyword>
<dbReference type="OrthoDB" id="444945at2759"/>
<dbReference type="AlphaFoldDB" id="A0A2H9TK59"/>
<evidence type="ECO:0000256" key="7">
    <source>
        <dbReference type="RuleBase" id="RU364023"/>
    </source>
</evidence>
<dbReference type="InterPro" id="IPR030378">
    <property type="entry name" value="G_CP_dom"/>
</dbReference>
<comment type="caution">
    <text evidence="10">The sequence shown here is derived from an EMBL/GenBank/DDBJ whole genome shotgun (WGS) entry which is preliminary data.</text>
</comment>
<dbReference type="PRINTS" id="PR00326">
    <property type="entry name" value="GTP1OBG"/>
</dbReference>
<evidence type="ECO:0000256" key="3">
    <source>
        <dbReference type="ARBA" id="ARBA00022127"/>
    </source>
</evidence>
<dbReference type="Gene3D" id="3.40.50.300">
    <property type="entry name" value="P-loop containing nucleotide triphosphate hydrolases"/>
    <property type="match status" value="1"/>
</dbReference>
<dbReference type="Gene3D" id="1.10.1580.10">
    <property type="match status" value="1"/>
</dbReference>
<dbReference type="InterPro" id="IPR006073">
    <property type="entry name" value="GTP-bd"/>
</dbReference>
<dbReference type="PANTHER" id="PTHR11089">
    <property type="entry name" value="GTP-BINDING PROTEIN-RELATED"/>
    <property type="match status" value="1"/>
</dbReference>
<keyword evidence="6 7" id="KW-0539">Nucleus</keyword>
<feature type="compositionally biased region" description="Polar residues" evidence="8">
    <location>
        <begin position="532"/>
        <end position="542"/>
    </location>
</feature>
<feature type="compositionally biased region" description="Basic residues" evidence="8">
    <location>
        <begin position="1"/>
        <end position="14"/>
    </location>
</feature>
<evidence type="ECO:0000256" key="6">
    <source>
        <dbReference type="ARBA" id="ARBA00023242"/>
    </source>
</evidence>
<dbReference type="GO" id="GO:0005654">
    <property type="term" value="C:nucleoplasm"/>
    <property type="evidence" value="ECO:0007669"/>
    <property type="project" value="EnsemblFungi"/>
</dbReference>
<dbReference type="PANTHER" id="PTHR11089:SF9">
    <property type="entry name" value="NUCLEOLAR GTP-BINDING PROTEIN 2"/>
    <property type="match status" value="1"/>
</dbReference>
<dbReference type="STRING" id="1246581.A0A2H9TK59"/>
<keyword evidence="11" id="KW-1185">Reference proteome</keyword>
<dbReference type="Pfam" id="PF01926">
    <property type="entry name" value="MMR_HSR1"/>
    <property type="match status" value="1"/>
</dbReference>
<feature type="region of interest" description="Disordered" evidence="8">
    <location>
        <begin position="1"/>
        <end position="27"/>
    </location>
</feature>
<feature type="compositionally biased region" description="Acidic residues" evidence="8">
    <location>
        <begin position="469"/>
        <end position="497"/>
    </location>
</feature>
<reference evidence="10 11" key="1">
    <citation type="submission" date="2016-10" db="EMBL/GenBank/DDBJ databases">
        <title>The genome of Paramicrosporidium saccamoebae is the missing link in understanding Cryptomycota and Microsporidia evolution.</title>
        <authorList>
            <person name="Quandt C.A."/>
            <person name="Beaudet D."/>
            <person name="Corsaro D."/>
            <person name="Michel R."/>
            <person name="Corradi N."/>
            <person name="James T."/>
        </authorList>
    </citation>
    <scope>NUCLEOTIDE SEQUENCE [LARGE SCALE GENOMIC DNA]</scope>
    <source>
        <strain evidence="10 11">KSL3</strain>
    </source>
</reference>
<accession>A0A2H9TK59</accession>
<dbReference type="InterPro" id="IPR012971">
    <property type="entry name" value="NOG2_N_dom"/>
</dbReference>
<dbReference type="GO" id="GO:0030687">
    <property type="term" value="C:preribosome, large subunit precursor"/>
    <property type="evidence" value="ECO:0007669"/>
    <property type="project" value="EnsemblFungi"/>
</dbReference>
<evidence type="ECO:0000256" key="1">
    <source>
        <dbReference type="ARBA" id="ARBA00003892"/>
    </source>
</evidence>
<evidence type="ECO:0000256" key="2">
    <source>
        <dbReference type="ARBA" id="ARBA00004604"/>
    </source>
</evidence>